<protein>
    <submittedName>
        <fullName evidence="1">Uncharacterized protein</fullName>
    </submittedName>
</protein>
<proteinExistence type="predicted"/>
<sequence length="90" mass="9492">MACGLGIHNSRIGFGLGLRPVGAKDGLGLELGLPMGNRDGLGLGAARSKPTALPSLYNPPPTYTRIYLVPHTHIPPPPPTLMQALRDFNP</sequence>
<name>U5DBT8_AMBTC</name>
<dbReference type="HOGENOM" id="CLU_2443792_0_0_1"/>
<accession>U5DBT8</accession>
<dbReference type="AlphaFoldDB" id="U5DBT8"/>
<organism evidence="1 2">
    <name type="scientific">Amborella trichopoda</name>
    <dbReference type="NCBI Taxonomy" id="13333"/>
    <lineage>
        <taxon>Eukaryota</taxon>
        <taxon>Viridiplantae</taxon>
        <taxon>Streptophyta</taxon>
        <taxon>Embryophyta</taxon>
        <taxon>Tracheophyta</taxon>
        <taxon>Spermatophyta</taxon>
        <taxon>Magnoliopsida</taxon>
        <taxon>Amborellales</taxon>
        <taxon>Amborellaceae</taxon>
        <taxon>Amborella</taxon>
    </lineage>
</organism>
<reference evidence="2" key="1">
    <citation type="journal article" date="2013" name="Science">
        <title>The Amborella genome and the evolution of flowering plants.</title>
        <authorList>
            <consortium name="Amborella Genome Project"/>
        </authorList>
    </citation>
    <scope>NUCLEOTIDE SEQUENCE [LARGE SCALE GENOMIC DNA]</scope>
</reference>
<gene>
    <name evidence="1" type="ORF">AMTR_s00067p00161730</name>
</gene>
<evidence type="ECO:0000313" key="1">
    <source>
        <dbReference type="EMBL" id="ERN18897.1"/>
    </source>
</evidence>
<evidence type="ECO:0000313" key="2">
    <source>
        <dbReference type="Proteomes" id="UP000017836"/>
    </source>
</evidence>
<dbReference type="Gramene" id="ERN18897">
    <property type="protein sequence ID" value="ERN18897"/>
    <property type="gene ID" value="AMTR_s00067p00161730"/>
</dbReference>
<dbReference type="EMBL" id="KI392078">
    <property type="protein sequence ID" value="ERN18897.1"/>
    <property type="molecule type" value="Genomic_DNA"/>
</dbReference>
<dbReference type="Proteomes" id="UP000017836">
    <property type="component" value="Unassembled WGS sequence"/>
</dbReference>
<keyword evidence="2" id="KW-1185">Reference proteome</keyword>